<name>A0AAQ3T9E9_PASNO</name>
<dbReference type="AlphaFoldDB" id="A0AAQ3T9E9"/>
<proteinExistence type="predicted"/>
<keyword evidence="2" id="KW-1185">Reference proteome</keyword>
<reference evidence="1 2" key="1">
    <citation type="submission" date="2024-02" db="EMBL/GenBank/DDBJ databases">
        <title>High-quality chromosome-scale genome assembly of Pensacola bahiagrass (Paspalum notatum Flugge var. saurae).</title>
        <authorList>
            <person name="Vega J.M."/>
            <person name="Podio M."/>
            <person name="Orjuela J."/>
            <person name="Siena L.A."/>
            <person name="Pessino S.C."/>
            <person name="Combes M.C."/>
            <person name="Mariac C."/>
            <person name="Albertini E."/>
            <person name="Pupilli F."/>
            <person name="Ortiz J.P.A."/>
            <person name="Leblanc O."/>
        </authorList>
    </citation>
    <scope>NUCLEOTIDE SEQUENCE [LARGE SCALE GENOMIC DNA]</scope>
    <source>
        <strain evidence="1">R1</strain>
        <tissue evidence="1">Leaf</tissue>
    </source>
</reference>
<organism evidence="1 2">
    <name type="scientific">Paspalum notatum var. saurae</name>
    <dbReference type="NCBI Taxonomy" id="547442"/>
    <lineage>
        <taxon>Eukaryota</taxon>
        <taxon>Viridiplantae</taxon>
        <taxon>Streptophyta</taxon>
        <taxon>Embryophyta</taxon>
        <taxon>Tracheophyta</taxon>
        <taxon>Spermatophyta</taxon>
        <taxon>Magnoliopsida</taxon>
        <taxon>Liliopsida</taxon>
        <taxon>Poales</taxon>
        <taxon>Poaceae</taxon>
        <taxon>PACMAD clade</taxon>
        <taxon>Panicoideae</taxon>
        <taxon>Andropogonodae</taxon>
        <taxon>Paspaleae</taxon>
        <taxon>Paspalinae</taxon>
        <taxon>Paspalum</taxon>
    </lineage>
</organism>
<protein>
    <submittedName>
        <fullName evidence="1">Uncharacterized protein</fullName>
    </submittedName>
</protein>
<accession>A0AAQ3T9E9</accession>
<gene>
    <name evidence="1" type="ORF">U9M48_017413</name>
</gene>
<evidence type="ECO:0000313" key="2">
    <source>
        <dbReference type="Proteomes" id="UP001341281"/>
    </source>
</evidence>
<dbReference type="EMBL" id="CP144748">
    <property type="protein sequence ID" value="WVZ68479.1"/>
    <property type="molecule type" value="Genomic_DNA"/>
</dbReference>
<sequence>MAVRPGVSRAEDFDEFGVAFHVLALLPLLAYYSPSPLSVPVNGLILCTVLWYGVEPDHSLEAMQLTVA</sequence>
<dbReference type="Proteomes" id="UP001341281">
    <property type="component" value="Chromosome 04"/>
</dbReference>
<evidence type="ECO:0000313" key="1">
    <source>
        <dbReference type="EMBL" id="WVZ68479.1"/>
    </source>
</evidence>